<reference evidence="1 2" key="1">
    <citation type="submission" date="2018-02" db="EMBL/GenBank/DDBJ databases">
        <title>Genome sequence of the basidiomycete white-rot fungus Phlebia centrifuga.</title>
        <authorList>
            <person name="Granchi Z."/>
            <person name="Peng M."/>
            <person name="de Vries R.P."/>
            <person name="Hilden K."/>
            <person name="Makela M.R."/>
            <person name="Grigoriev I."/>
            <person name="Riley R."/>
        </authorList>
    </citation>
    <scope>NUCLEOTIDE SEQUENCE [LARGE SCALE GENOMIC DNA]</scope>
    <source>
        <strain evidence="1 2">FBCC195</strain>
    </source>
</reference>
<organism evidence="1 2">
    <name type="scientific">Hermanssonia centrifuga</name>
    <dbReference type="NCBI Taxonomy" id="98765"/>
    <lineage>
        <taxon>Eukaryota</taxon>
        <taxon>Fungi</taxon>
        <taxon>Dikarya</taxon>
        <taxon>Basidiomycota</taxon>
        <taxon>Agaricomycotina</taxon>
        <taxon>Agaricomycetes</taxon>
        <taxon>Polyporales</taxon>
        <taxon>Meruliaceae</taxon>
        <taxon>Hermanssonia</taxon>
    </lineage>
</organism>
<accession>A0A2R6RPQ4</accession>
<keyword evidence="2" id="KW-1185">Reference proteome</keyword>
<name>A0A2R6RPQ4_9APHY</name>
<comment type="caution">
    <text evidence="1">The sequence shown here is derived from an EMBL/GenBank/DDBJ whole genome shotgun (WGS) entry which is preliminary data.</text>
</comment>
<dbReference type="AlphaFoldDB" id="A0A2R6RPQ4"/>
<protein>
    <submittedName>
        <fullName evidence="1">Uncharacterized protein</fullName>
    </submittedName>
</protein>
<evidence type="ECO:0000313" key="2">
    <source>
        <dbReference type="Proteomes" id="UP000186601"/>
    </source>
</evidence>
<dbReference type="EMBL" id="MLYV02000207">
    <property type="protein sequence ID" value="PSS32010.1"/>
    <property type="molecule type" value="Genomic_DNA"/>
</dbReference>
<gene>
    <name evidence="1" type="ORF">PHLCEN_2v2252</name>
</gene>
<sequence length="52" mass="5814">MDLTDLSSNTTECRWTEGRGEGLGVWSEERLVGNVEGEDVEKPSSGWWSVLE</sequence>
<dbReference type="Proteomes" id="UP000186601">
    <property type="component" value="Unassembled WGS sequence"/>
</dbReference>
<evidence type="ECO:0000313" key="1">
    <source>
        <dbReference type="EMBL" id="PSS32010.1"/>
    </source>
</evidence>
<proteinExistence type="predicted"/>